<evidence type="ECO:0000256" key="1">
    <source>
        <dbReference type="SAM" id="MobiDB-lite"/>
    </source>
</evidence>
<feature type="region of interest" description="Disordered" evidence="1">
    <location>
        <begin position="224"/>
        <end position="281"/>
    </location>
</feature>
<sequence length="396" mass="43559">MPQKALDTPAVVTCFLAVPVIKKNSFLVLAGLADGLVAVFPVVRGTPKESCSYLCSHTANRSKFCIPDEDARQNPYPVKAMEVVNSGSEVWYSNGPGLLIIDCTVLDISRRLEPFAAPSTVTSIVCSSDCRGEEVVWCLDDKANSLVMYHSATYQLCARYFCGDPSPLRDTFPVQPSVPEAPGSHIVTSKEPEEECIADVSIMYSEELGMQILTHQDSLTDYCSMSSYSSSPPHRDPRSPSSLPSSLTSYSSVPFSTDYEDPDRPSVTSDRSEPDLTPMDGETFNQHLQAVKVLAVKDLIWVPRHGGDVIVIGLEKNSGAQRGRVIAVLKARELTSHGVLVDAAVVAKDTVVCGFANENMEWCLAVWRGWGAREFDIFYQSYEELGRLEVCTRKRR</sequence>
<feature type="compositionally biased region" description="Low complexity" evidence="1">
    <location>
        <begin position="239"/>
        <end position="256"/>
    </location>
</feature>
<dbReference type="Proteomes" id="UP000001075">
    <property type="component" value="Unassembled WGS sequence"/>
</dbReference>
<evidence type="ECO:0000313" key="3">
    <source>
        <dbReference type="Proteomes" id="UP000001075"/>
    </source>
</evidence>
<keyword evidence="2" id="KW-0808">Transferase</keyword>
<protein>
    <submittedName>
        <fullName evidence="2">Leucine-rich repeat serine/threonine-protein kinase 1</fullName>
    </submittedName>
</protein>
<organism evidence="2 3">
    <name type="scientific">Cricetulus griseus</name>
    <name type="common">Chinese hamster</name>
    <name type="synonym">Cricetulus barabensis griseus</name>
    <dbReference type="NCBI Taxonomy" id="10029"/>
    <lineage>
        <taxon>Eukaryota</taxon>
        <taxon>Metazoa</taxon>
        <taxon>Chordata</taxon>
        <taxon>Craniata</taxon>
        <taxon>Vertebrata</taxon>
        <taxon>Euteleostomi</taxon>
        <taxon>Mammalia</taxon>
        <taxon>Eutheria</taxon>
        <taxon>Euarchontoglires</taxon>
        <taxon>Glires</taxon>
        <taxon>Rodentia</taxon>
        <taxon>Myomorpha</taxon>
        <taxon>Muroidea</taxon>
        <taxon>Cricetidae</taxon>
        <taxon>Cricetinae</taxon>
        <taxon>Cricetulus</taxon>
    </lineage>
</organism>
<evidence type="ECO:0000313" key="2">
    <source>
        <dbReference type="EMBL" id="EGW06557.1"/>
    </source>
</evidence>
<name>G3H5A0_CRIGR</name>
<dbReference type="AlphaFoldDB" id="G3H5A0"/>
<proteinExistence type="predicted"/>
<keyword evidence="2" id="KW-0418">Kinase</keyword>
<dbReference type="PaxDb" id="10029-XP_007625602.1"/>
<dbReference type="InParanoid" id="G3H5A0"/>
<dbReference type="eggNOG" id="KOG0192">
    <property type="taxonomic scope" value="Eukaryota"/>
</dbReference>
<dbReference type="GO" id="GO:0016301">
    <property type="term" value="F:kinase activity"/>
    <property type="evidence" value="ECO:0007669"/>
    <property type="project" value="UniProtKB-KW"/>
</dbReference>
<dbReference type="eggNOG" id="KOG0619">
    <property type="taxonomic scope" value="Eukaryota"/>
</dbReference>
<dbReference type="STRING" id="10029.G3H5A0"/>
<gene>
    <name evidence="2" type="ORF">I79_005478</name>
</gene>
<accession>G3H5A0</accession>
<dbReference type="EMBL" id="JH000155">
    <property type="protein sequence ID" value="EGW06557.1"/>
    <property type="molecule type" value="Genomic_DNA"/>
</dbReference>
<reference evidence="3" key="1">
    <citation type="journal article" date="2011" name="Nat. Biotechnol.">
        <title>The genomic sequence of the Chinese hamster ovary (CHO)-K1 cell line.</title>
        <authorList>
            <person name="Xu X."/>
            <person name="Nagarajan H."/>
            <person name="Lewis N.E."/>
            <person name="Pan S."/>
            <person name="Cai Z."/>
            <person name="Liu X."/>
            <person name="Chen W."/>
            <person name="Xie M."/>
            <person name="Wang W."/>
            <person name="Hammond S."/>
            <person name="Andersen M.R."/>
            <person name="Neff N."/>
            <person name="Passarelli B."/>
            <person name="Koh W."/>
            <person name="Fan H.C."/>
            <person name="Wang J."/>
            <person name="Gui Y."/>
            <person name="Lee K.H."/>
            <person name="Betenbaugh M.J."/>
            <person name="Quake S.R."/>
            <person name="Famili I."/>
            <person name="Palsson B.O."/>
            <person name="Wang J."/>
        </authorList>
    </citation>
    <scope>NUCLEOTIDE SEQUENCE [LARGE SCALE GENOMIC DNA]</scope>
    <source>
        <strain evidence="3">CHO K1 cell line</strain>
    </source>
</reference>